<gene>
    <name evidence="2" type="ORF">AAFF_G00150690</name>
</gene>
<name>A0AAD7RPG5_9TELE</name>
<proteinExistence type="predicted"/>
<organism evidence="2 3">
    <name type="scientific">Aldrovandia affinis</name>
    <dbReference type="NCBI Taxonomy" id="143900"/>
    <lineage>
        <taxon>Eukaryota</taxon>
        <taxon>Metazoa</taxon>
        <taxon>Chordata</taxon>
        <taxon>Craniata</taxon>
        <taxon>Vertebrata</taxon>
        <taxon>Euteleostomi</taxon>
        <taxon>Actinopterygii</taxon>
        <taxon>Neopterygii</taxon>
        <taxon>Teleostei</taxon>
        <taxon>Notacanthiformes</taxon>
        <taxon>Halosauridae</taxon>
        <taxon>Aldrovandia</taxon>
    </lineage>
</organism>
<comment type="caution">
    <text evidence="2">The sequence shown here is derived from an EMBL/GenBank/DDBJ whole genome shotgun (WGS) entry which is preliminary data.</text>
</comment>
<reference evidence="2" key="1">
    <citation type="journal article" date="2023" name="Science">
        <title>Genome structures resolve the early diversification of teleost fishes.</title>
        <authorList>
            <person name="Parey E."/>
            <person name="Louis A."/>
            <person name="Montfort J."/>
            <person name="Bouchez O."/>
            <person name="Roques C."/>
            <person name="Iampietro C."/>
            <person name="Lluch J."/>
            <person name="Castinel A."/>
            <person name="Donnadieu C."/>
            <person name="Desvignes T."/>
            <person name="Floi Bucao C."/>
            <person name="Jouanno E."/>
            <person name="Wen M."/>
            <person name="Mejri S."/>
            <person name="Dirks R."/>
            <person name="Jansen H."/>
            <person name="Henkel C."/>
            <person name="Chen W.J."/>
            <person name="Zahm M."/>
            <person name="Cabau C."/>
            <person name="Klopp C."/>
            <person name="Thompson A.W."/>
            <person name="Robinson-Rechavi M."/>
            <person name="Braasch I."/>
            <person name="Lecointre G."/>
            <person name="Bobe J."/>
            <person name="Postlethwait J.H."/>
            <person name="Berthelot C."/>
            <person name="Roest Crollius H."/>
            <person name="Guiguen Y."/>
        </authorList>
    </citation>
    <scope>NUCLEOTIDE SEQUENCE</scope>
    <source>
        <strain evidence="2">NC1722</strain>
    </source>
</reference>
<accession>A0AAD7RPG5</accession>
<dbReference type="EMBL" id="JAINUG010000206">
    <property type="protein sequence ID" value="KAJ8387768.1"/>
    <property type="molecule type" value="Genomic_DNA"/>
</dbReference>
<feature type="compositionally biased region" description="Basic and acidic residues" evidence="1">
    <location>
        <begin position="69"/>
        <end position="102"/>
    </location>
</feature>
<evidence type="ECO:0000313" key="3">
    <source>
        <dbReference type="Proteomes" id="UP001221898"/>
    </source>
</evidence>
<sequence>MSHEERRHSLTVNQRRAYEANRRAQASYDRDVKTIEAARIAVLERHDRQADAHVSKLAQYRVSHTNPCKRREKESHEDEDEPHQRKMDVPPDRPSPHRDLKERRRSTMF</sequence>
<feature type="compositionally biased region" description="Basic and acidic residues" evidence="1">
    <location>
        <begin position="16"/>
        <end position="28"/>
    </location>
</feature>
<evidence type="ECO:0000256" key="1">
    <source>
        <dbReference type="SAM" id="MobiDB-lite"/>
    </source>
</evidence>
<evidence type="ECO:0000313" key="2">
    <source>
        <dbReference type="EMBL" id="KAJ8387768.1"/>
    </source>
</evidence>
<dbReference type="AlphaFoldDB" id="A0AAD7RPG5"/>
<dbReference type="Proteomes" id="UP001221898">
    <property type="component" value="Unassembled WGS sequence"/>
</dbReference>
<protein>
    <submittedName>
        <fullName evidence="2">Uncharacterized protein</fullName>
    </submittedName>
</protein>
<feature type="region of interest" description="Disordered" evidence="1">
    <location>
        <begin position="1"/>
        <end position="28"/>
    </location>
</feature>
<keyword evidence="3" id="KW-1185">Reference proteome</keyword>
<feature type="region of interest" description="Disordered" evidence="1">
    <location>
        <begin position="46"/>
        <end position="109"/>
    </location>
</feature>